<keyword evidence="5 12" id="KW-0812">Transmembrane</keyword>
<keyword evidence="3" id="KW-0597">Phosphoprotein</keyword>
<dbReference type="Pfam" id="PF06580">
    <property type="entry name" value="His_kinase"/>
    <property type="match status" value="1"/>
</dbReference>
<evidence type="ECO:0000256" key="4">
    <source>
        <dbReference type="ARBA" id="ARBA00022679"/>
    </source>
</evidence>
<evidence type="ECO:0000256" key="2">
    <source>
        <dbReference type="ARBA" id="ARBA00022475"/>
    </source>
</evidence>
<sequence length="549" mass="64138">MKSSFKKELQRDITIRFGILSIIVSGILMVLFASLIFFVQNYQLTTETNSISQKYKEIERENFQVLQSLNKQLIPSFLHGNRTERELFSEYYSQIAQNEQRGELLITDNLGEVQFTTNESWTSSMVAQNYLKTVIYSNPSLDKMTRITTDSNKNHYLILFQKIEHENQVEGYSILFLNGNDFMQQNISNGTQYVIADQYNNVFSRSSNQFIQSSLEKIDTQALTAANILLLDKQIFLTNQTVLTETITLYTYIPFVPIQLLLMLMLLSTFILTTVLFSQSFRLAKKIAERNSTSIDQLVRETNLITHGYKTQISVKTDDEFGYLANQINHMLNELNHLYEKMLTLEKQSVQFERKMLEAQFNPHFLYNTLETIRITIPMMPKTSIQLIHALNRVLKYSISEINQETTLKQDLSILEDFLEVNSIRFEKLTYQITCDPTLDSLKIPRLCLLPLIENSLKYGMKVRNDLFIHVNCYQISGKQIFEITDNGVGFEQEALKNIQKQIQKKHTHHGLINSYRRLEMFFHTVKLDITRKNEQTIIQFIIEEDRNV</sequence>
<evidence type="ECO:0000313" key="15">
    <source>
        <dbReference type="Proteomes" id="UP000664701"/>
    </source>
</evidence>
<dbReference type="PROSITE" id="PS50885">
    <property type="entry name" value="HAMP"/>
    <property type="match status" value="1"/>
</dbReference>
<reference evidence="14 15" key="1">
    <citation type="submission" date="2021-03" db="EMBL/GenBank/DDBJ databases">
        <authorList>
            <person name="Gilmore M.S."/>
            <person name="Schwartzman J."/>
            <person name="Van Tyne D."/>
            <person name="Martin M."/>
            <person name="Earl A.M."/>
            <person name="Manson A.L."/>
            <person name="Straub T."/>
            <person name="Salamzade R."/>
            <person name="Saavedra J."/>
            <person name="Lebreton F."/>
            <person name="Prichula J."/>
            <person name="Schaufler K."/>
            <person name="Gaca A."/>
            <person name="Sgardioli B."/>
            <person name="Wagenaar J."/>
            <person name="Strong T."/>
        </authorList>
    </citation>
    <scope>NUCLEOTIDE SEQUENCE [LARGE SCALE GENOMIC DNA]</scope>
    <source>
        <strain evidence="14 15">DIV2402</strain>
    </source>
</reference>
<dbReference type="Gene3D" id="6.10.340.10">
    <property type="match status" value="1"/>
</dbReference>
<feature type="domain" description="HAMP" evidence="13">
    <location>
        <begin position="289"/>
        <end position="340"/>
    </location>
</feature>
<evidence type="ECO:0000259" key="13">
    <source>
        <dbReference type="PROSITE" id="PS50885"/>
    </source>
</evidence>
<keyword evidence="6" id="KW-0547">Nucleotide-binding</keyword>
<keyword evidence="11 12" id="KW-0472">Membrane</keyword>
<dbReference type="SUPFAM" id="SSF55874">
    <property type="entry name" value="ATPase domain of HSP90 chaperone/DNA topoisomerase II/histidine kinase"/>
    <property type="match status" value="1"/>
</dbReference>
<evidence type="ECO:0000256" key="7">
    <source>
        <dbReference type="ARBA" id="ARBA00022777"/>
    </source>
</evidence>
<dbReference type="PANTHER" id="PTHR34220:SF11">
    <property type="entry name" value="SENSOR PROTEIN KINASE HPTS"/>
    <property type="match status" value="1"/>
</dbReference>
<evidence type="ECO:0000256" key="5">
    <source>
        <dbReference type="ARBA" id="ARBA00022692"/>
    </source>
</evidence>
<dbReference type="InterPro" id="IPR036890">
    <property type="entry name" value="HATPase_C_sf"/>
</dbReference>
<feature type="transmembrane region" description="Helical" evidence="12">
    <location>
        <begin position="249"/>
        <end position="277"/>
    </location>
</feature>
<keyword evidence="10" id="KW-0902">Two-component regulatory system</keyword>
<evidence type="ECO:0000256" key="9">
    <source>
        <dbReference type="ARBA" id="ARBA00022989"/>
    </source>
</evidence>
<comment type="subcellular location">
    <subcellularLocation>
        <location evidence="1">Cell membrane</location>
        <topology evidence="1">Multi-pass membrane protein</topology>
    </subcellularLocation>
</comment>
<evidence type="ECO:0000256" key="6">
    <source>
        <dbReference type="ARBA" id="ARBA00022741"/>
    </source>
</evidence>
<dbReference type="EMBL" id="CP147251">
    <property type="protein sequence ID" value="WYJ75483.1"/>
    <property type="molecule type" value="Genomic_DNA"/>
</dbReference>
<dbReference type="PANTHER" id="PTHR34220">
    <property type="entry name" value="SENSOR HISTIDINE KINASE YPDA"/>
    <property type="match status" value="1"/>
</dbReference>
<dbReference type="RefSeq" id="WP_207871665.1">
    <property type="nucleotide sequence ID" value="NZ_CP147251.1"/>
</dbReference>
<keyword evidence="7" id="KW-0418">Kinase</keyword>
<evidence type="ECO:0000256" key="3">
    <source>
        <dbReference type="ARBA" id="ARBA00022553"/>
    </source>
</evidence>
<evidence type="ECO:0000256" key="10">
    <source>
        <dbReference type="ARBA" id="ARBA00023012"/>
    </source>
</evidence>
<evidence type="ECO:0000256" key="12">
    <source>
        <dbReference type="SAM" id="Phobius"/>
    </source>
</evidence>
<proteinExistence type="predicted"/>
<keyword evidence="9 12" id="KW-1133">Transmembrane helix</keyword>
<name>A0ABZ2SJ22_9ENTE</name>
<keyword evidence="4" id="KW-0808">Transferase</keyword>
<evidence type="ECO:0000256" key="8">
    <source>
        <dbReference type="ARBA" id="ARBA00022840"/>
    </source>
</evidence>
<evidence type="ECO:0000313" key="14">
    <source>
        <dbReference type="EMBL" id="WYJ75483.1"/>
    </source>
</evidence>
<dbReference type="Proteomes" id="UP000664701">
    <property type="component" value="Chromosome"/>
</dbReference>
<keyword evidence="2" id="KW-1003">Cell membrane</keyword>
<keyword evidence="8" id="KW-0067">ATP-binding</keyword>
<accession>A0ABZ2SJ22</accession>
<gene>
    <name evidence="14" type="ORF">DOK78_000058</name>
</gene>
<dbReference type="InterPro" id="IPR003660">
    <property type="entry name" value="HAMP_dom"/>
</dbReference>
<feature type="transmembrane region" description="Helical" evidence="12">
    <location>
        <begin position="20"/>
        <end position="39"/>
    </location>
</feature>
<organism evidence="14 15">
    <name type="scientific">Candidatus Enterococcus lowellii</name>
    <dbReference type="NCBI Taxonomy" id="2230877"/>
    <lineage>
        <taxon>Bacteria</taxon>
        <taxon>Bacillati</taxon>
        <taxon>Bacillota</taxon>
        <taxon>Bacilli</taxon>
        <taxon>Lactobacillales</taxon>
        <taxon>Enterococcaceae</taxon>
        <taxon>Enterococcus</taxon>
    </lineage>
</organism>
<protein>
    <recommendedName>
        <fullName evidence="13">HAMP domain-containing protein</fullName>
    </recommendedName>
</protein>
<keyword evidence="15" id="KW-1185">Reference proteome</keyword>
<reference evidence="14 15" key="2">
    <citation type="submission" date="2024-03" db="EMBL/GenBank/DDBJ databases">
        <title>The Genome Sequence of Enterococcus sp. DIV2402.</title>
        <authorList>
            <consortium name="The Broad Institute Genomics Platform"/>
            <consortium name="The Broad Institute Microbial Omics Core"/>
            <consortium name="The Broad Institute Genomic Center for Infectious Diseases"/>
            <person name="Earl A."/>
            <person name="Manson A."/>
            <person name="Gilmore M."/>
            <person name="Schwartman J."/>
            <person name="Shea T."/>
            <person name="Abouelleil A."/>
            <person name="Cao P."/>
            <person name="Chapman S."/>
            <person name="Cusick C."/>
            <person name="Young S."/>
            <person name="Neafsey D."/>
            <person name="Nusbaum C."/>
            <person name="Birren B."/>
        </authorList>
    </citation>
    <scope>NUCLEOTIDE SEQUENCE [LARGE SCALE GENOMIC DNA]</scope>
    <source>
        <strain evidence="14 15">DIV2402</strain>
    </source>
</reference>
<dbReference type="InterPro" id="IPR010559">
    <property type="entry name" value="Sig_transdc_His_kin_internal"/>
</dbReference>
<dbReference type="CDD" id="cd06225">
    <property type="entry name" value="HAMP"/>
    <property type="match status" value="1"/>
</dbReference>
<evidence type="ECO:0000256" key="1">
    <source>
        <dbReference type="ARBA" id="ARBA00004651"/>
    </source>
</evidence>
<dbReference type="Gene3D" id="3.30.565.10">
    <property type="entry name" value="Histidine kinase-like ATPase, C-terminal domain"/>
    <property type="match status" value="1"/>
</dbReference>
<evidence type="ECO:0000256" key="11">
    <source>
        <dbReference type="ARBA" id="ARBA00023136"/>
    </source>
</evidence>
<dbReference type="InterPro" id="IPR050640">
    <property type="entry name" value="Bact_2-comp_sensor_kinase"/>
</dbReference>